<name>A0ABR5SC46_9BACT</name>
<accession>A0ABR5SC46</accession>
<dbReference type="EMBL" id="LNQR01000133">
    <property type="protein sequence ID" value="KWT75012.1"/>
    <property type="molecule type" value="Genomic_DNA"/>
</dbReference>
<keyword evidence="3" id="KW-1185">Reference proteome</keyword>
<feature type="region of interest" description="Disordered" evidence="1">
    <location>
        <begin position="89"/>
        <end position="111"/>
    </location>
</feature>
<reference evidence="2 3" key="1">
    <citation type="submission" date="2015-11" db="EMBL/GenBank/DDBJ databases">
        <authorList>
            <person name="Lin W."/>
        </authorList>
    </citation>
    <scope>NUCLEOTIDE SEQUENCE [LARGE SCALE GENOMIC DNA]</scope>
    <source>
        <strain evidence="2 3">HCH-1</strain>
    </source>
</reference>
<proteinExistence type="predicted"/>
<protein>
    <submittedName>
        <fullName evidence="2">Uncharacterized protein</fullName>
    </submittedName>
</protein>
<evidence type="ECO:0000313" key="3">
    <source>
        <dbReference type="Proteomes" id="UP000060487"/>
    </source>
</evidence>
<gene>
    <name evidence="2" type="ORF">ASN18_3262</name>
</gene>
<sequence>MVVLHSANPLPPQCFQPSPRTPCTPSDIVGRYSEALGLVITSQAQALEDKNKAGAFIALFLQSVNNKYGAAGLKLVIEAIKNGLPPEALQKLGNKQTDNKSIHNPPRKQSSLIKRIRNNLKRLP</sequence>
<dbReference type="RefSeq" id="WP_157073066.1">
    <property type="nucleotide sequence ID" value="NZ_LNQR01000133.1"/>
</dbReference>
<comment type="caution">
    <text evidence="2">The sequence shown here is derived from an EMBL/GenBank/DDBJ whole genome shotgun (WGS) entry which is preliminary data.</text>
</comment>
<evidence type="ECO:0000256" key="1">
    <source>
        <dbReference type="SAM" id="MobiDB-lite"/>
    </source>
</evidence>
<dbReference type="Proteomes" id="UP000060487">
    <property type="component" value="Unassembled WGS sequence"/>
</dbReference>
<organism evidence="2 3">
    <name type="scientific">Candidatus Magnetominusculus xianensis</name>
    <dbReference type="NCBI Taxonomy" id="1748249"/>
    <lineage>
        <taxon>Bacteria</taxon>
        <taxon>Pseudomonadati</taxon>
        <taxon>Nitrospirota</taxon>
        <taxon>Nitrospiria</taxon>
        <taxon>Nitrospirales</taxon>
        <taxon>Nitrospiraceae</taxon>
        <taxon>Candidatus Magnetominusculus</taxon>
    </lineage>
</organism>
<evidence type="ECO:0000313" key="2">
    <source>
        <dbReference type="EMBL" id="KWT75012.1"/>
    </source>
</evidence>